<accession>A0A0K1LKM9</accession>
<reference evidence="2 3" key="1">
    <citation type="journal article" date="2016" name="Genome Announc.">
        <title>Complete Genome Sequences of Five Bacteriophages That Infect Rhodobacter capsulatus.</title>
        <authorList>
            <person name="Bollivar D.W."/>
            <person name="Bernardoni B."/>
            <person name="Bockman M.R."/>
            <person name="Miller B.M."/>
            <person name="Russell D.A."/>
            <person name="Delesalle V.A."/>
            <person name="Krukonis G.P."/>
            <person name="Hatfull G.F."/>
            <person name="Cross M.R."/>
            <person name="Szewczyk M.M."/>
            <person name="Eppurath A."/>
        </authorList>
    </citation>
    <scope>NUCLEOTIDE SEQUENCE [LARGE SCALE GENOMIC DNA]</scope>
</reference>
<proteinExistence type="predicted"/>
<gene>
    <name evidence="2" type="ORF">RCTITAN_20</name>
</gene>
<name>A0A0K1LKM9_9CAUD</name>
<evidence type="ECO:0000313" key="3">
    <source>
        <dbReference type="Proteomes" id="UP000203710"/>
    </source>
</evidence>
<evidence type="ECO:0000256" key="1">
    <source>
        <dbReference type="SAM" id="Coils"/>
    </source>
</evidence>
<keyword evidence="1" id="KW-0175">Coiled coil</keyword>
<feature type="coiled-coil region" evidence="1">
    <location>
        <begin position="2"/>
        <end position="29"/>
    </location>
</feature>
<dbReference type="OrthoDB" id="16937at10239"/>
<dbReference type="EMBL" id="KR935213">
    <property type="protein sequence ID" value="AKU43037.1"/>
    <property type="molecule type" value="Genomic_DNA"/>
</dbReference>
<dbReference type="RefSeq" id="YP_009225685.1">
    <property type="nucleotide sequence ID" value="NC_029097.1"/>
</dbReference>
<dbReference type="Proteomes" id="UP000203710">
    <property type="component" value="Segment"/>
</dbReference>
<organism evidence="2 3">
    <name type="scientific">Rhodobacter phage RcTitan</name>
    <dbReference type="NCBI Taxonomy" id="1662330"/>
    <lineage>
        <taxon>Viruses</taxon>
        <taxon>Duplodnaviria</taxon>
        <taxon>Heunggongvirae</taxon>
        <taxon>Uroviricota</taxon>
        <taxon>Caudoviricetes</taxon>
        <taxon>Titanvirus</taxon>
        <taxon>Titanvirus rctitan</taxon>
    </lineage>
</organism>
<evidence type="ECO:0000313" key="2">
    <source>
        <dbReference type="EMBL" id="AKU43037.1"/>
    </source>
</evidence>
<dbReference type="GeneID" id="26796453"/>
<keyword evidence="3" id="KW-1185">Reference proteome</keyword>
<dbReference type="InterPro" id="IPR010064">
    <property type="entry name" value="HK97-gp10_tail"/>
</dbReference>
<dbReference type="Pfam" id="PF04883">
    <property type="entry name" value="HK97-gp10_like"/>
    <property type="match status" value="1"/>
</dbReference>
<protein>
    <submittedName>
        <fullName evidence="2">Uncharacterized protein</fullName>
    </submittedName>
</protein>
<sequence>MARTLNALASRLDKAADNLAEEANAVKKKAATVIAKSLISTTPVDTSRALSNWLATIGAQANYSILAHSPGSGGSTRGASMSAALADAMNTIGGAKPGQSIFLTNNLRYIRALNDGHSKQAPAGFVERAELLGGKTIREAKIKV</sequence>
<dbReference type="KEGG" id="vg:26796453"/>